<dbReference type="AlphaFoldDB" id="A0A427AU16"/>
<proteinExistence type="predicted"/>
<dbReference type="Proteomes" id="UP000287651">
    <property type="component" value="Unassembled WGS sequence"/>
</dbReference>
<comment type="caution">
    <text evidence="1">The sequence shown here is derived from an EMBL/GenBank/DDBJ whole genome shotgun (WGS) entry which is preliminary data.</text>
</comment>
<sequence length="155" mass="17292">MLNICVDTARQQRQHRRKCKMMKGSPYTCISVDNDAGKDGATLHLHWHRCRSRAALMQLLSDTDVDAEHLQLRRHLSSHRRFPSLSIIATRDPAMSWRRAGSAAGAKRSRSAPSEPEVAVPVISIPPAGEHYYRAWAVKIVTSSAHHGCDGKFQG</sequence>
<accession>A0A427AU16</accession>
<dbReference type="EMBL" id="AMZH03001330">
    <property type="protein sequence ID" value="RRT79711.1"/>
    <property type="molecule type" value="Genomic_DNA"/>
</dbReference>
<name>A0A427AU16_ENSVE</name>
<reference evidence="1 2" key="1">
    <citation type="journal article" date="2014" name="Agronomy (Basel)">
        <title>A Draft Genome Sequence for Ensete ventricosum, the Drought-Tolerant Tree Against Hunger.</title>
        <authorList>
            <person name="Harrison J."/>
            <person name="Moore K.A."/>
            <person name="Paszkiewicz K."/>
            <person name="Jones T."/>
            <person name="Grant M."/>
            <person name="Ambacheew D."/>
            <person name="Muzemil S."/>
            <person name="Studholme D.J."/>
        </authorList>
    </citation>
    <scope>NUCLEOTIDE SEQUENCE [LARGE SCALE GENOMIC DNA]</scope>
</reference>
<gene>
    <name evidence="1" type="ORF">B296_00007691</name>
</gene>
<evidence type="ECO:0000313" key="1">
    <source>
        <dbReference type="EMBL" id="RRT79711.1"/>
    </source>
</evidence>
<protein>
    <submittedName>
        <fullName evidence="1">Uncharacterized protein</fullName>
    </submittedName>
</protein>
<organism evidence="1 2">
    <name type="scientific">Ensete ventricosum</name>
    <name type="common">Abyssinian banana</name>
    <name type="synonym">Musa ensete</name>
    <dbReference type="NCBI Taxonomy" id="4639"/>
    <lineage>
        <taxon>Eukaryota</taxon>
        <taxon>Viridiplantae</taxon>
        <taxon>Streptophyta</taxon>
        <taxon>Embryophyta</taxon>
        <taxon>Tracheophyta</taxon>
        <taxon>Spermatophyta</taxon>
        <taxon>Magnoliopsida</taxon>
        <taxon>Liliopsida</taxon>
        <taxon>Zingiberales</taxon>
        <taxon>Musaceae</taxon>
        <taxon>Ensete</taxon>
    </lineage>
</organism>
<evidence type="ECO:0000313" key="2">
    <source>
        <dbReference type="Proteomes" id="UP000287651"/>
    </source>
</evidence>